<name>M8BTY6_AEGTA</name>
<dbReference type="AlphaFoldDB" id="M8BTY6"/>
<evidence type="ECO:0000313" key="2">
    <source>
        <dbReference type="EnsemblPlants" id="EMT06407"/>
    </source>
</evidence>
<reference evidence="2" key="1">
    <citation type="submission" date="2015-06" db="UniProtKB">
        <authorList>
            <consortium name="EnsemblPlants"/>
        </authorList>
    </citation>
    <scope>IDENTIFICATION</scope>
</reference>
<organism evidence="2">
    <name type="scientific">Aegilops tauschii</name>
    <name type="common">Tausch's goatgrass</name>
    <name type="synonym">Aegilops squarrosa</name>
    <dbReference type="NCBI Taxonomy" id="37682"/>
    <lineage>
        <taxon>Eukaryota</taxon>
        <taxon>Viridiplantae</taxon>
        <taxon>Streptophyta</taxon>
        <taxon>Embryophyta</taxon>
        <taxon>Tracheophyta</taxon>
        <taxon>Spermatophyta</taxon>
        <taxon>Magnoliopsida</taxon>
        <taxon>Liliopsida</taxon>
        <taxon>Poales</taxon>
        <taxon>Poaceae</taxon>
        <taxon>BOP clade</taxon>
        <taxon>Pooideae</taxon>
        <taxon>Triticodae</taxon>
        <taxon>Triticeae</taxon>
        <taxon>Triticinae</taxon>
        <taxon>Aegilops</taxon>
    </lineage>
</organism>
<feature type="region of interest" description="Disordered" evidence="1">
    <location>
        <begin position="11"/>
        <end position="83"/>
    </location>
</feature>
<protein>
    <submittedName>
        <fullName evidence="2">Uncharacterized protein</fullName>
    </submittedName>
</protein>
<accession>M8BTY6</accession>
<feature type="compositionally biased region" description="Polar residues" evidence="1">
    <location>
        <begin position="73"/>
        <end position="83"/>
    </location>
</feature>
<proteinExistence type="predicted"/>
<dbReference type="EnsemblPlants" id="EMT06407">
    <property type="protein sequence ID" value="EMT06407"/>
    <property type="gene ID" value="F775_42668"/>
</dbReference>
<feature type="compositionally biased region" description="Basic and acidic residues" evidence="1">
    <location>
        <begin position="50"/>
        <end position="72"/>
    </location>
</feature>
<feature type="compositionally biased region" description="Basic residues" evidence="1">
    <location>
        <begin position="27"/>
        <end position="36"/>
    </location>
</feature>
<sequence length="83" mass="9334">MEHGRVYTCCKPAGEGVPPIGGVGRGQGRHHPRRQGFLRVPLPALGPPKWCHDEESRRRIANFRRRDQEKQPRQGSGSNPPMT</sequence>
<evidence type="ECO:0000256" key="1">
    <source>
        <dbReference type="SAM" id="MobiDB-lite"/>
    </source>
</evidence>